<dbReference type="PANTHER" id="PTHR10039">
    <property type="entry name" value="AMELOGENIN"/>
    <property type="match status" value="1"/>
</dbReference>
<dbReference type="InterPro" id="IPR007111">
    <property type="entry name" value="NACHT_NTPase"/>
</dbReference>
<dbReference type="SUPFAM" id="SSF52540">
    <property type="entry name" value="P-loop containing nucleoside triphosphate hydrolases"/>
    <property type="match status" value="1"/>
</dbReference>
<protein>
    <recommendedName>
        <fullName evidence="1">NACHT domain-containing protein</fullName>
    </recommendedName>
</protein>
<evidence type="ECO:0000313" key="2">
    <source>
        <dbReference type="EMBL" id="GES12626.1"/>
    </source>
</evidence>
<evidence type="ECO:0000313" key="3">
    <source>
        <dbReference type="Proteomes" id="UP000331127"/>
    </source>
</evidence>
<gene>
    <name evidence="2" type="ORF">Amac_062230</name>
</gene>
<feature type="domain" description="NACHT" evidence="1">
    <location>
        <begin position="14"/>
        <end position="183"/>
    </location>
</feature>
<name>A0A5M3WW54_9ACTN</name>
<dbReference type="RefSeq" id="WP_281356361.1">
    <property type="nucleotide sequence ID" value="NZ_BLAE01000037.1"/>
</dbReference>
<evidence type="ECO:0000259" key="1">
    <source>
        <dbReference type="Pfam" id="PF05729"/>
    </source>
</evidence>
<dbReference type="EMBL" id="BLAE01000037">
    <property type="protein sequence ID" value="GES12626.1"/>
    <property type="molecule type" value="Genomic_DNA"/>
</dbReference>
<keyword evidence="3" id="KW-1185">Reference proteome</keyword>
<dbReference type="InterPro" id="IPR027417">
    <property type="entry name" value="P-loop_NTPase"/>
</dbReference>
<reference evidence="2 3" key="1">
    <citation type="submission" date="2019-10" db="EMBL/GenBank/DDBJ databases">
        <title>Whole genome shotgun sequence of Acrocarpospora macrocephala NBRC 16266.</title>
        <authorList>
            <person name="Ichikawa N."/>
            <person name="Kimura A."/>
            <person name="Kitahashi Y."/>
            <person name="Komaki H."/>
            <person name="Oguchi A."/>
        </authorList>
    </citation>
    <scope>NUCLEOTIDE SEQUENCE [LARGE SCALE GENOMIC DNA]</scope>
    <source>
        <strain evidence="2 3">NBRC 16266</strain>
    </source>
</reference>
<organism evidence="2 3">
    <name type="scientific">Acrocarpospora macrocephala</name>
    <dbReference type="NCBI Taxonomy" id="150177"/>
    <lineage>
        <taxon>Bacteria</taxon>
        <taxon>Bacillati</taxon>
        <taxon>Actinomycetota</taxon>
        <taxon>Actinomycetes</taxon>
        <taxon>Streptosporangiales</taxon>
        <taxon>Streptosporangiaceae</taxon>
        <taxon>Acrocarpospora</taxon>
    </lineage>
</organism>
<accession>A0A5M3WW54</accession>
<proteinExistence type="predicted"/>
<dbReference type="Proteomes" id="UP000331127">
    <property type="component" value="Unassembled WGS sequence"/>
</dbReference>
<dbReference type="AlphaFoldDB" id="A0A5M3WW54"/>
<comment type="caution">
    <text evidence="2">The sequence shown here is derived from an EMBL/GenBank/DDBJ whole genome shotgun (WGS) entry which is preliminary data.</text>
</comment>
<dbReference type="Gene3D" id="3.40.50.300">
    <property type="entry name" value="P-loop containing nucleotide triphosphate hydrolases"/>
    <property type="match status" value="1"/>
</dbReference>
<dbReference type="Pfam" id="PF05729">
    <property type="entry name" value="NACHT"/>
    <property type="match status" value="1"/>
</dbReference>
<dbReference type="PANTHER" id="PTHR10039:SF15">
    <property type="entry name" value="NACHT DOMAIN-CONTAINING PROTEIN"/>
    <property type="match status" value="1"/>
</dbReference>
<sequence length="972" mass="106165">MVSLPDALVRYNHLLITGEAGAGKSTLASHLVRSLCGVWLRRSSFQDAPVAEPLIPLRLSASLLSTERGSWSERLRGATLSTLGGGLVADPPTSLFVGRTQGARWLIFVDGIDEIVDRRQRAELIRTLARHSHGDSDFRLVVMSRPLPPTELAPLHNAMLGEFEVQPFEQAELKDYTRRWFDQQRARVPHPTEAADRFLREVVEESNLKELMRNPLLATMALVNATLKPSLPPTSSRLTLYESFLERLRDRSTYSASAPFPVWLADSADELVRAMARLRTEGEEDLVSAGRNWMRQHPPTQIPLPAGWEGELPSALVGTGLLVVAGDQLRFLHQSFAEFLAAFEYAKALPADGDGLETWVRRACNGTQQSLALFVLCQWTAQAGCSPNLLIERVLAQVGGGRTLLAGSLMAEGLDVGPEHAATVIGRLIALARGHDEEESNRASNALSVLDVRYSTASILRELAKASELTAEQRFYAVSGLSRLAPPDVTAGLLAPLLELLYGDLPKVAPLAQRLGDTTTQAVLQRITVLLGEPDADTWELAIAAETYRALGATEEAARSARQVLEDCYAEANEIRRAAGAWLDSESSITTRAQVTALGQARPLSDHEGRMAIAAALDSAGAIDEAAELARTIVDARHKTTHAQLDAAEMWLRVHGTAAAEPVVQLFGWYHEAGCEVWRQARLLKIMVEAGVEWPSGEWAQEALSGGNELPVGSDDVIKLWLASHDSARLAELASLIGDGTRLHVVDRADYAQILLDSGLHDKAFRVAELALRSPGGRDSDYRDATDVLLKIDRRRAVETLTTQLEEMSTSVWGCGVLETLLSAGTPDLDELSLRIADHVLKLPDADGFHVQTVLGVVASLGGSDRIRDVADFVCRHPALRSRRQRYMAQVLASYGAEEAALVVWRHLMSVRGRGSESFGIALLEDVAQALTHKVAIQLVHEQLQADPAPTPFHRRRLERMLAWLAGPPARC</sequence>